<reference evidence="1" key="1">
    <citation type="submission" date="2012-01" db="EMBL/GenBank/DDBJ databases">
        <authorList>
            <person name="Summers A.O."/>
            <person name="Wireman J."/>
            <person name="Sale K."/>
        </authorList>
    </citation>
    <scope>NUCLEOTIDE SEQUENCE</scope>
    <source>
        <strain evidence="1">J3-40</strain>
        <plasmid evidence="1">pJ340-114</plasmid>
    </source>
</reference>
<dbReference type="AlphaFoldDB" id="I3W182"/>
<sequence length="225" mass="24797">MRLVKTDVIAGLPAPAARAFLRQTRLADFEQEWALSLLASLGAASPHSTLRGLEDAGYIERAGHSHGNHRWWVTTTLGNALAMASFGKPITRKTADRLVAEIIERAKAYNADPTKPCFVQRLRVFGSYLDATVDPLGDVDVELVLGQRITDPQELLRYGTASGRSFPSFTDHLLWPRQEAVLILKNRSTAINITMEDIDQLTNKAEIIFSIAIDEPDTPPPPLGQ</sequence>
<evidence type="ECO:0000313" key="1">
    <source>
        <dbReference type="EMBL" id="AFK89359.1"/>
    </source>
</evidence>
<protein>
    <submittedName>
        <fullName evidence="1">Uncharacterized protein</fullName>
    </submittedName>
</protein>
<name>I3W182_9MICC</name>
<geneLocation type="plasmid" evidence="1">
    <name>pJ340-114</name>
</geneLocation>
<keyword evidence="1" id="KW-0614">Plasmid</keyword>
<dbReference type="EMBL" id="JQ418529">
    <property type="protein sequence ID" value="AFK89359.1"/>
    <property type="molecule type" value="Genomic_DNA"/>
</dbReference>
<organism evidence="1">
    <name type="scientific">Arthrobacter sp. J3.40</name>
    <dbReference type="NCBI Taxonomy" id="347209"/>
    <lineage>
        <taxon>Bacteria</taxon>
        <taxon>Bacillati</taxon>
        <taxon>Actinomycetota</taxon>
        <taxon>Actinomycetes</taxon>
        <taxon>Micrococcales</taxon>
        <taxon>Micrococcaceae</taxon>
        <taxon>Arthrobacter</taxon>
    </lineage>
</organism>
<accession>I3W182</accession>
<proteinExistence type="predicted"/>